<feature type="region of interest" description="Disordered" evidence="1">
    <location>
        <begin position="122"/>
        <end position="179"/>
    </location>
</feature>
<protein>
    <submittedName>
        <fullName evidence="2">Uncharacterized protein</fullName>
    </submittedName>
</protein>
<organism evidence="2 3">
    <name type="scientific">Actinomadura citrea</name>
    <dbReference type="NCBI Taxonomy" id="46158"/>
    <lineage>
        <taxon>Bacteria</taxon>
        <taxon>Bacillati</taxon>
        <taxon>Actinomycetota</taxon>
        <taxon>Actinomycetes</taxon>
        <taxon>Streptosporangiales</taxon>
        <taxon>Thermomonosporaceae</taxon>
        <taxon>Actinomadura</taxon>
    </lineage>
</organism>
<evidence type="ECO:0000313" key="3">
    <source>
        <dbReference type="Proteomes" id="UP000591272"/>
    </source>
</evidence>
<accession>A0A7Y9GBN5</accession>
<name>A0A7Y9GBN5_9ACTN</name>
<dbReference type="PROSITE" id="PS51257">
    <property type="entry name" value="PROKAR_LIPOPROTEIN"/>
    <property type="match status" value="1"/>
</dbReference>
<evidence type="ECO:0000313" key="2">
    <source>
        <dbReference type="EMBL" id="NYE13532.1"/>
    </source>
</evidence>
<dbReference type="Proteomes" id="UP000591272">
    <property type="component" value="Unassembled WGS sequence"/>
</dbReference>
<evidence type="ECO:0000256" key="1">
    <source>
        <dbReference type="SAM" id="MobiDB-lite"/>
    </source>
</evidence>
<sequence length="179" mass="18393">MRRRTLAALALVPALALGLQGCGGEGGGGGKAKAASDDQKMREFARCMRANGVDMPDPKDGRVEIRASARPGSPAKGGPETDRGLQAAQKKCAHLMPNGGKPPKPKPEDLAKMRAFSKCMRDNGISAFPDPEPDGGIKIKAGKGTGLNPESPKFESAQKACAKFSPGGGRGPATSRGGD</sequence>
<dbReference type="AlphaFoldDB" id="A0A7Y9GBN5"/>
<proteinExistence type="predicted"/>
<dbReference type="EMBL" id="JACCBT010000001">
    <property type="protein sequence ID" value="NYE13532.1"/>
    <property type="molecule type" value="Genomic_DNA"/>
</dbReference>
<comment type="caution">
    <text evidence="2">The sequence shown here is derived from an EMBL/GenBank/DDBJ whole genome shotgun (WGS) entry which is preliminary data.</text>
</comment>
<gene>
    <name evidence="2" type="ORF">BJ999_003828</name>
</gene>
<dbReference type="RefSeq" id="WP_179834555.1">
    <property type="nucleotide sequence ID" value="NZ_BMRD01000018.1"/>
</dbReference>
<reference evidence="2 3" key="1">
    <citation type="submission" date="2020-07" db="EMBL/GenBank/DDBJ databases">
        <title>Sequencing the genomes of 1000 actinobacteria strains.</title>
        <authorList>
            <person name="Klenk H.-P."/>
        </authorList>
    </citation>
    <scope>NUCLEOTIDE SEQUENCE [LARGE SCALE GENOMIC DNA]</scope>
    <source>
        <strain evidence="2 3">DSM 43461</strain>
    </source>
</reference>
<keyword evidence="3" id="KW-1185">Reference proteome</keyword>
<feature type="region of interest" description="Disordered" evidence="1">
    <location>
        <begin position="67"/>
        <end position="87"/>
    </location>
</feature>